<dbReference type="SUPFAM" id="SSF53927">
    <property type="entry name" value="Cytidine deaminase-like"/>
    <property type="match status" value="1"/>
</dbReference>
<dbReference type="Pfam" id="PF00383">
    <property type="entry name" value="dCMP_cyt_deam_1"/>
    <property type="match status" value="1"/>
</dbReference>
<dbReference type="Gene3D" id="3.40.140.10">
    <property type="entry name" value="Cytidine Deaminase, domain 2"/>
    <property type="match status" value="1"/>
</dbReference>
<name>A0A837HQ17_9BACT</name>
<proteinExistence type="predicted"/>
<gene>
    <name evidence="2" type="ORF">UT27_C0011G0019</name>
</gene>
<evidence type="ECO:0000259" key="1">
    <source>
        <dbReference type="PROSITE" id="PS51747"/>
    </source>
</evidence>
<evidence type="ECO:0000313" key="2">
    <source>
        <dbReference type="EMBL" id="KKR01134.1"/>
    </source>
</evidence>
<accession>A0A837HQ17</accession>
<dbReference type="InterPro" id="IPR002125">
    <property type="entry name" value="CMP_dCMP_dom"/>
</dbReference>
<dbReference type="AlphaFoldDB" id="A0A837HQ17"/>
<dbReference type="EMBL" id="LBWE01000011">
    <property type="protein sequence ID" value="KKR01134.1"/>
    <property type="molecule type" value="Genomic_DNA"/>
</dbReference>
<sequence length="163" mass="18567">METKNSKYTAPYIPEGRTILYMPISNQFMAEAKEYARVNSLDKEMPNTSVIVKDGVIIGRGANGSTYHQTHICERVKRNIPTGEGYELCEGCHPKNHGESRAIKNAKDQGHDLKEADLYMWGHWWCCKSCWDNIISAGIKDVYLLEDSEILFNKKDPDNIIGR</sequence>
<comment type="caution">
    <text evidence="2">The sequence shown here is derived from an EMBL/GenBank/DDBJ whole genome shotgun (WGS) entry which is preliminary data.</text>
</comment>
<organism evidence="2 3">
    <name type="scientific">Candidatus Nomurabacteria bacterium GW2011_GWD2_39_12</name>
    <dbReference type="NCBI Taxonomy" id="1618759"/>
    <lineage>
        <taxon>Bacteria</taxon>
        <taxon>Candidatus Nomuraibacteriota</taxon>
    </lineage>
</organism>
<reference evidence="2" key="1">
    <citation type="journal article" date="2015" name="Nature">
        <title>rRNA introns, odd ribosomes, and small enigmatic genomes across a large radiation of phyla.</title>
        <authorList>
            <person name="Brown C.T."/>
            <person name="Hug L.A."/>
            <person name="Thomas B.C."/>
            <person name="Sharon I."/>
            <person name="Castelle C.J."/>
            <person name="Singh A."/>
            <person name="Wilkins M.J."/>
            <person name="Williams K.H."/>
            <person name="Banfield J.F."/>
        </authorList>
    </citation>
    <scope>NUCLEOTIDE SEQUENCE [LARGE SCALE GENOMIC DNA]</scope>
</reference>
<dbReference type="Proteomes" id="UP000033998">
    <property type="component" value="Unassembled WGS sequence"/>
</dbReference>
<dbReference type="GO" id="GO:0003824">
    <property type="term" value="F:catalytic activity"/>
    <property type="evidence" value="ECO:0007669"/>
    <property type="project" value="InterPro"/>
</dbReference>
<dbReference type="InterPro" id="IPR016193">
    <property type="entry name" value="Cytidine_deaminase-like"/>
</dbReference>
<protein>
    <recommendedName>
        <fullName evidence="1">CMP/dCMP-type deaminase domain-containing protein</fullName>
    </recommendedName>
</protein>
<feature type="domain" description="CMP/dCMP-type deaminase" evidence="1">
    <location>
        <begin position="23"/>
        <end position="163"/>
    </location>
</feature>
<evidence type="ECO:0000313" key="3">
    <source>
        <dbReference type="Proteomes" id="UP000033998"/>
    </source>
</evidence>
<dbReference type="PROSITE" id="PS51747">
    <property type="entry name" value="CYT_DCMP_DEAMINASES_2"/>
    <property type="match status" value="1"/>
</dbReference>